<evidence type="ECO:0000313" key="3">
    <source>
        <dbReference type="Proteomes" id="UP000230423"/>
    </source>
</evidence>
<evidence type="ECO:0000313" key="2">
    <source>
        <dbReference type="EMBL" id="PIO61907.1"/>
    </source>
</evidence>
<evidence type="ECO:0000259" key="1">
    <source>
        <dbReference type="PROSITE" id="PS50848"/>
    </source>
</evidence>
<organism evidence="2 3">
    <name type="scientific">Teladorsagia circumcincta</name>
    <name type="common">Brown stomach worm</name>
    <name type="synonym">Ostertagia circumcincta</name>
    <dbReference type="NCBI Taxonomy" id="45464"/>
    <lineage>
        <taxon>Eukaryota</taxon>
        <taxon>Metazoa</taxon>
        <taxon>Ecdysozoa</taxon>
        <taxon>Nematoda</taxon>
        <taxon>Chromadorea</taxon>
        <taxon>Rhabditida</taxon>
        <taxon>Rhabditina</taxon>
        <taxon>Rhabditomorpha</taxon>
        <taxon>Strongyloidea</taxon>
        <taxon>Trichostrongylidae</taxon>
        <taxon>Teladorsagia</taxon>
    </lineage>
</organism>
<dbReference type="PANTHER" id="PTHR46121:SF4">
    <property type="entry name" value="STEROIDOGENIC ACUTE REGULATORY PROTEIN-LIKE"/>
    <property type="match status" value="1"/>
</dbReference>
<dbReference type="GO" id="GO:0005765">
    <property type="term" value="C:lysosomal membrane"/>
    <property type="evidence" value="ECO:0007669"/>
    <property type="project" value="TreeGrafter"/>
</dbReference>
<dbReference type="PANTHER" id="PTHR46121">
    <property type="entry name" value="STEROIDOGENIC ACUTE REGULATORY PROTEIN-LIKE"/>
    <property type="match status" value="1"/>
</dbReference>
<dbReference type="Pfam" id="PF01852">
    <property type="entry name" value="START"/>
    <property type="match status" value="1"/>
</dbReference>
<dbReference type="InterPro" id="IPR002913">
    <property type="entry name" value="START_lipid-bd_dom"/>
</dbReference>
<protein>
    <recommendedName>
        <fullName evidence="1">START domain-containing protein</fullName>
    </recommendedName>
</protein>
<dbReference type="GO" id="GO:0005789">
    <property type="term" value="C:endoplasmic reticulum membrane"/>
    <property type="evidence" value="ECO:0007669"/>
    <property type="project" value="TreeGrafter"/>
</dbReference>
<dbReference type="SUPFAM" id="SSF55961">
    <property type="entry name" value="Bet v1-like"/>
    <property type="match status" value="1"/>
</dbReference>
<dbReference type="GO" id="GO:0140284">
    <property type="term" value="C:endoplasmic reticulum-endosome membrane contact site"/>
    <property type="evidence" value="ECO:0007669"/>
    <property type="project" value="TreeGrafter"/>
</dbReference>
<dbReference type="GO" id="GO:0008289">
    <property type="term" value="F:lipid binding"/>
    <property type="evidence" value="ECO:0007669"/>
    <property type="project" value="InterPro"/>
</dbReference>
<proteinExistence type="predicted"/>
<dbReference type="OrthoDB" id="5912992at2759"/>
<dbReference type="Gene3D" id="3.30.530.20">
    <property type="match status" value="1"/>
</dbReference>
<dbReference type="PROSITE" id="PS50848">
    <property type="entry name" value="START"/>
    <property type="match status" value="1"/>
</dbReference>
<accession>A0A2G9TVE6</accession>
<dbReference type="InterPro" id="IPR051869">
    <property type="entry name" value="STARD3"/>
</dbReference>
<sequence>MEFSSDDEAFHGLSNRPLRVRGGQIPIETRQKYEKALHDASEKVESSLRQARMGEWKVLKVKEPMVLQAPDLSYFIRSDFSCSPQVLFDAAWRDVLRWNTQLVEARIIATIDPVTDLYYSMSAPALKGYVSSRDFVDIRRVHFDSAIQTYTGIFVSVESQACPVHANKKIVR</sequence>
<dbReference type="EMBL" id="KZ352835">
    <property type="protein sequence ID" value="PIO61907.1"/>
    <property type="molecule type" value="Genomic_DNA"/>
</dbReference>
<reference evidence="2 3" key="1">
    <citation type="submission" date="2015-09" db="EMBL/GenBank/DDBJ databases">
        <title>Draft genome of the parasitic nematode Teladorsagia circumcincta isolate WARC Sus (inbred).</title>
        <authorList>
            <person name="Mitreva M."/>
        </authorList>
    </citation>
    <scope>NUCLEOTIDE SEQUENCE [LARGE SCALE GENOMIC DNA]</scope>
    <source>
        <strain evidence="2 3">S</strain>
    </source>
</reference>
<dbReference type="Proteomes" id="UP000230423">
    <property type="component" value="Unassembled WGS sequence"/>
</dbReference>
<dbReference type="AlphaFoldDB" id="A0A2G9TVE6"/>
<keyword evidence="3" id="KW-1185">Reference proteome</keyword>
<dbReference type="InterPro" id="IPR023393">
    <property type="entry name" value="START-like_dom_sf"/>
</dbReference>
<name>A0A2G9TVE6_TELCI</name>
<gene>
    <name evidence="2" type="ORF">TELCIR_16553</name>
</gene>
<dbReference type="GO" id="GO:0099044">
    <property type="term" value="P:vesicle tethering to endoplasmic reticulum"/>
    <property type="evidence" value="ECO:0007669"/>
    <property type="project" value="TreeGrafter"/>
</dbReference>
<dbReference type="GO" id="GO:0031902">
    <property type="term" value="C:late endosome membrane"/>
    <property type="evidence" value="ECO:0007669"/>
    <property type="project" value="TreeGrafter"/>
</dbReference>
<feature type="domain" description="START" evidence="1">
    <location>
        <begin position="85"/>
        <end position="172"/>
    </location>
</feature>